<dbReference type="PANTHER" id="PTHR32204:SF0">
    <property type="entry name" value="ATPASE RAVA"/>
    <property type="match status" value="1"/>
</dbReference>
<dbReference type="InterPro" id="IPR045427">
    <property type="entry name" value="MoxR"/>
</dbReference>
<reference evidence="3 4" key="1">
    <citation type="submission" date="2019-04" db="EMBL/GenBank/DDBJ databases">
        <title>Genome sequencing of Clostridium botulinum Groups I-IV and Clostridium butyricum.</title>
        <authorList>
            <person name="Brunt J."/>
            <person name="Van Vliet A.H.M."/>
            <person name="Stringer S.C."/>
            <person name="Carter A.T."/>
            <person name="Peck M.W."/>
        </authorList>
    </citation>
    <scope>NUCLEOTIDE SEQUENCE [LARGE SCALE GENOMIC DNA]</scope>
    <source>
        <strain evidence="3 4">IFR 18/094</strain>
    </source>
</reference>
<protein>
    <submittedName>
        <fullName evidence="3">AAA family ATPase</fullName>
    </submittedName>
</protein>
<evidence type="ECO:0000313" key="4">
    <source>
        <dbReference type="Proteomes" id="UP000473885"/>
    </source>
</evidence>
<dbReference type="SUPFAM" id="SSF52540">
    <property type="entry name" value="P-loop containing nucleoside triphosphate hydrolases"/>
    <property type="match status" value="1"/>
</dbReference>
<dbReference type="EMBL" id="SXDP01000002">
    <property type="protein sequence ID" value="NEZ46463.1"/>
    <property type="molecule type" value="Genomic_DNA"/>
</dbReference>
<dbReference type="InterPro" id="IPR041538">
    <property type="entry name" value="RavA-like_AAA_lid"/>
</dbReference>
<dbReference type="Pfam" id="PF17868">
    <property type="entry name" value="AAA_lid_8"/>
    <property type="match status" value="1"/>
</dbReference>
<dbReference type="AlphaFoldDB" id="A0A6M0R898"/>
<sequence length="413" mass="48156">MASAEKKYIKLSKNEIDNLSKSGVEKLHKIEDELNEFFVEREEVIKDAMRALIIGQHVFLYGPPGTAKSLLVYELCSRIQGAKYFQWLLNKTSDPAEIIGPYSIKAMEQGKFSRKTDGKLPEAHIAFIDEIWKSNEPTLNILLPLLNEKIFYNDGKPVEVPLITMFCASNELPEEDELNALYDRIIFRDILDYVKDMENRVKMHKNYINKRASKSLNKDEEKATISLEEIYALQKRARVIEISEDIYYNFEKLITALSMRGIVISDRRQNECLKVLQGNAVYEGRSKVILEDFESLKYVLWNKVKDVEQIEEEILRIINPFDDKINDYVRKFREIKNHIESIYSRDEKCKASIEGKVAIDTILKKMHMVVKQAKENERSTKDMEDKIAYIKKYNVRLAEQALNIDLSSNEDIF</sequence>
<dbReference type="Proteomes" id="UP000473885">
    <property type="component" value="Unassembled WGS sequence"/>
</dbReference>
<evidence type="ECO:0000259" key="1">
    <source>
        <dbReference type="Pfam" id="PF17868"/>
    </source>
</evidence>
<organism evidence="3 4">
    <name type="scientific">Clostridium niameyense</name>
    <dbReference type="NCBI Taxonomy" id="1622073"/>
    <lineage>
        <taxon>Bacteria</taxon>
        <taxon>Bacillati</taxon>
        <taxon>Bacillota</taxon>
        <taxon>Clostridia</taxon>
        <taxon>Eubacteriales</taxon>
        <taxon>Clostridiaceae</taxon>
        <taxon>Clostridium</taxon>
    </lineage>
</organism>
<accession>A0A6M0R898</accession>
<comment type="caution">
    <text evidence="3">The sequence shown here is derived from an EMBL/GenBank/DDBJ whole genome shotgun (WGS) entry which is preliminary data.</text>
</comment>
<evidence type="ECO:0000259" key="2">
    <source>
        <dbReference type="Pfam" id="PF20030"/>
    </source>
</evidence>
<feature type="domain" description="ATPase RavA-like AAA lid" evidence="1">
    <location>
        <begin position="258"/>
        <end position="312"/>
    </location>
</feature>
<proteinExistence type="predicted"/>
<name>A0A6M0R898_9CLOT</name>
<dbReference type="InterPro" id="IPR050513">
    <property type="entry name" value="RavA_ATPases"/>
</dbReference>
<dbReference type="RefSeq" id="WP_163248669.1">
    <property type="nucleotide sequence ID" value="NZ_SXDP01000002.1"/>
</dbReference>
<dbReference type="Gene3D" id="3.40.50.300">
    <property type="entry name" value="P-loop containing nucleotide triphosphate hydrolases"/>
    <property type="match status" value="1"/>
</dbReference>
<evidence type="ECO:0000313" key="3">
    <source>
        <dbReference type="EMBL" id="NEZ46463.1"/>
    </source>
</evidence>
<feature type="domain" description="MoxR" evidence="2">
    <location>
        <begin position="26"/>
        <end position="234"/>
    </location>
</feature>
<dbReference type="InterPro" id="IPR027417">
    <property type="entry name" value="P-loop_NTPase"/>
</dbReference>
<dbReference type="CDD" id="cd00009">
    <property type="entry name" value="AAA"/>
    <property type="match status" value="1"/>
</dbReference>
<keyword evidence="4" id="KW-1185">Reference proteome</keyword>
<dbReference type="PANTHER" id="PTHR32204">
    <property type="entry name" value="ATPASE RAVA"/>
    <property type="match status" value="1"/>
</dbReference>
<gene>
    <name evidence="3" type="ORF">FDF74_04440</name>
</gene>
<dbReference type="Pfam" id="PF20030">
    <property type="entry name" value="bpMoxR"/>
    <property type="match status" value="1"/>
</dbReference>